<gene>
    <name evidence="1" type="ordered locus">Q7A_204</name>
</gene>
<dbReference type="Proteomes" id="UP000009144">
    <property type="component" value="Chromosome"/>
</dbReference>
<dbReference type="RefSeq" id="WP_014705439.1">
    <property type="nucleotide sequence ID" value="NC_017857.3"/>
</dbReference>
<dbReference type="Pfam" id="PF16220">
    <property type="entry name" value="DUF4880"/>
    <property type="match status" value="1"/>
</dbReference>
<dbReference type="HOGENOM" id="CLU_050192_0_0_6"/>
<dbReference type="PANTHER" id="PTHR30273:SF2">
    <property type="entry name" value="PROTEIN FECR"/>
    <property type="match status" value="1"/>
</dbReference>
<dbReference type="InterPro" id="IPR012373">
    <property type="entry name" value="Ferrdict_sens_TM"/>
</dbReference>
<reference evidence="1 2" key="2">
    <citation type="journal article" date="2013" name="Int. J. Syst. Evol. Microbiol.">
        <title>Methylophaga nitratireducenticrescens sp. nov. and Methylophaga frappieri sp. nov., isolated from the biofilm of the methanol-fed denitrification system treating the seawater at the Montreal Biodome.</title>
        <authorList>
            <person name="Villeneuve C."/>
            <person name="Martineau C."/>
            <person name="Mauffrey F."/>
            <person name="Villemur R."/>
        </authorList>
    </citation>
    <scope>NUCLEOTIDE SEQUENCE [LARGE SCALE GENOMIC DNA]</scope>
    <source>
        <strain evidence="1 2">JAM1</strain>
    </source>
</reference>
<protein>
    <submittedName>
        <fullName evidence="1">FecR protein</fullName>
    </submittedName>
</protein>
<dbReference type="InterPro" id="IPR032623">
    <property type="entry name" value="FecR_N"/>
</dbReference>
<dbReference type="EMBL" id="CP003390">
    <property type="protein sequence ID" value="AFI83063.1"/>
    <property type="molecule type" value="Genomic_DNA"/>
</dbReference>
<accession>I1XF94</accession>
<evidence type="ECO:0000313" key="1">
    <source>
        <dbReference type="EMBL" id="AFI83063.1"/>
    </source>
</evidence>
<organism evidence="1 2">
    <name type="scientific">Methylophaga nitratireducenticrescens</name>
    <dbReference type="NCBI Taxonomy" id="754476"/>
    <lineage>
        <taxon>Bacteria</taxon>
        <taxon>Pseudomonadati</taxon>
        <taxon>Pseudomonadota</taxon>
        <taxon>Gammaproteobacteria</taxon>
        <taxon>Thiotrichales</taxon>
        <taxon>Piscirickettsiaceae</taxon>
        <taxon>Methylophaga</taxon>
    </lineage>
</organism>
<dbReference type="eggNOG" id="COG3712">
    <property type="taxonomic scope" value="Bacteria"/>
</dbReference>
<dbReference type="GO" id="GO:0016989">
    <property type="term" value="F:sigma factor antagonist activity"/>
    <property type="evidence" value="ECO:0007669"/>
    <property type="project" value="TreeGrafter"/>
</dbReference>
<dbReference type="STRING" id="754476.Q7A_204"/>
<dbReference type="PATRIC" id="fig|754476.3.peg.203"/>
<dbReference type="Pfam" id="PF04773">
    <property type="entry name" value="FecR"/>
    <property type="match status" value="1"/>
</dbReference>
<sequence>MEINAEILEEAVTWYLDLNSANSDDSLHEAHTRWLESNPLHQKAWQRVEKLQKTMDRLPGEIRTGTMDNVRRSRREMIKVLTLMLMVGGVGTAWTKKTTVYGFVADYRTRVGQQRDIFLADGSLVNLNTNTAFDVNYDNAIRELTLHYGEIQIATSEDKQARPFIVRTRHGQIRALGTRFQIHCDDDKTQVGVFEHAVEIMPEKMLAKPIRLQSGQQAGFTFDRYGDVRALPDTAAAWTQGLLIVSNWRLDRFIKELSRYHKGVLDYDPAVSAYRISGSFHLNDTRAVLENLSGTLPVRIHYFTRFWARVEPA</sequence>
<name>I1XF94_METNJ</name>
<dbReference type="Gene3D" id="2.60.120.1440">
    <property type="match status" value="1"/>
</dbReference>
<dbReference type="PANTHER" id="PTHR30273">
    <property type="entry name" value="PERIPLASMIC SIGNAL SENSOR AND SIGMA FACTOR ACTIVATOR FECR-RELATED"/>
    <property type="match status" value="1"/>
</dbReference>
<dbReference type="InterPro" id="IPR006860">
    <property type="entry name" value="FecR"/>
</dbReference>
<dbReference type="OrthoDB" id="1099576at2"/>
<reference evidence="1 2" key="1">
    <citation type="journal article" date="2012" name="J. Bacteriol.">
        <title>Complete genome sequences of Methylophaga sp. strain JAM1 and Methylophaga sp. strain JAM7.</title>
        <authorList>
            <person name="Villeneuve C."/>
            <person name="Martineau C."/>
            <person name="Mauffrey F."/>
            <person name="Villemur R."/>
        </authorList>
    </citation>
    <scope>NUCLEOTIDE SEQUENCE [LARGE SCALE GENOMIC DNA]</scope>
    <source>
        <strain evidence="1 2">JAM1</strain>
    </source>
</reference>
<proteinExistence type="predicted"/>
<dbReference type="PIRSF" id="PIRSF018266">
    <property type="entry name" value="FecR"/>
    <property type="match status" value="1"/>
</dbReference>
<dbReference type="AlphaFoldDB" id="I1XF94"/>
<evidence type="ECO:0000313" key="2">
    <source>
        <dbReference type="Proteomes" id="UP000009144"/>
    </source>
</evidence>
<keyword evidence="2" id="KW-1185">Reference proteome</keyword>
<dbReference type="KEGG" id="mej:Q7A_204"/>